<organism evidence="1">
    <name type="scientific">Spodoptera frugiperda</name>
    <name type="common">Fall armyworm</name>
    <dbReference type="NCBI Taxonomy" id="7108"/>
    <lineage>
        <taxon>Eukaryota</taxon>
        <taxon>Metazoa</taxon>
        <taxon>Ecdysozoa</taxon>
        <taxon>Arthropoda</taxon>
        <taxon>Hexapoda</taxon>
        <taxon>Insecta</taxon>
        <taxon>Pterygota</taxon>
        <taxon>Neoptera</taxon>
        <taxon>Endopterygota</taxon>
        <taxon>Lepidoptera</taxon>
        <taxon>Glossata</taxon>
        <taxon>Ditrysia</taxon>
        <taxon>Noctuoidea</taxon>
        <taxon>Noctuidae</taxon>
        <taxon>Amphipyrinae</taxon>
        <taxon>Spodoptera</taxon>
    </lineage>
</organism>
<dbReference type="NCBIfam" id="TIGR01509">
    <property type="entry name" value="HAD-SF-IA-v3"/>
    <property type="match status" value="1"/>
</dbReference>
<dbReference type="AlphaFoldDB" id="A0A2H1VHL6"/>
<dbReference type="Gene3D" id="1.10.150.240">
    <property type="entry name" value="Putative phosphatase, domain 2"/>
    <property type="match status" value="1"/>
</dbReference>
<dbReference type="EMBL" id="ODYU01002607">
    <property type="protein sequence ID" value="SOQ40330.1"/>
    <property type="molecule type" value="Genomic_DNA"/>
</dbReference>
<dbReference type="SUPFAM" id="SSF56784">
    <property type="entry name" value="HAD-like"/>
    <property type="match status" value="1"/>
</dbReference>
<sequence length="224" mass="25006">MDGTIIDSESQYAVMLKEICARHGKKYTPDLEAKYMGGTDQEICTGLVKDLHMNCSADQLESELRELCRIKLPLAPLSKGAERLLKHLRDNGISFALATNSTRKAVRLHVAAKPKLFAMFHHMVCAGDPEVDRGKPHPDIYLMAAAKFPDKPKPVKCLVFEDSVVGLEAGLAAGMQVVMTPPKHIPPQQYRKATLVLKSLQDFRPEYFGLPPFQDDIKRRPTLI</sequence>
<dbReference type="FunFam" id="3.40.50.1000:FF:000055">
    <property type="entry name" value="Haloacid dehalogenase-like hydrolase family protein"/>
    <property type="match status" value="1"/>
</dbReference>
<reference evidence="3" key="2">
    <citation type="submission" date="2025-04" db="UniProtKB">
        <authorList>
            <consortium name="RefSeq"/>
        </authorList>
    </citation>
    <scope>IDENTIFICATION</scope>
    <source>
        <tissue evidence="3">Whole larval tissue</tissue>
    </source>
</reference>
<dbReference type="Pfam" id="PF00702">
    <property type="entry name" value="Hydrolase"/>
    <property type="match status" value="1"/>
</dbReference>
<keyword evidence="2" id="KW-1185">Reference proteome</keyword>
<dbReference type="RefSeq" id="XP_050558173.1">
    <property type="nucleotide sequence ID" value="XM_050702216.1"/>
</dbReference>
<proteinExistence type="predicted"/>
<dbReference type="GeneID" id="118280546"/>
<evidence type="ECO:0000313" key="2">
    <source>
        <dbReference type="Proteomes" id="UP000829999"/>
    </source>
</evidence>
<dbReference type="InterPro" id="IPR036412">
    <property type="entry name" value="HAD-like_sf"/>
</dbReference>
<dbReference type="GO" id="GO:0016791">
    <property type="term" value="F:phosphatase activity"/>
    <property type="evidence" value="ECO:0007669"/>
    <property type="project" value="TreeGrafter"/>
</dbReference>
<dbReference type="InterPro" id="IPR023214">
    <property type="entry name" value="HAD_sf"/>
</dbReference>
<evidence type="ECO:0000313" key="3">
    <source>
        <dbReference type="RefSeq" id="XP_050558173.1"/>
    </source>
</evidence>
<gene>
    <name evidence="3" type="primary">LOC118280546</name>
    <name evidence="1" type="ORF">SFRICE_025401</name>
</gene>
<accession>A0A2H1VHL6</accession>
<evidence type="ECO:0000313" key="1">
    <source>
        <dbReference type="EMBL" id="SOQ40330.1"/>
    </source>
</evidence>
<dbReference type="OrthoDB" id="40579at2759"/>
<dbReference type="Gene3D" id="3.40.50.1000">
    <property type="entry name" value="HAD superfamily/HAD-like"/>
    <property type="match status" value="1"/>
</dbReference>
<dbReference type="InterPro" id="IPR006439">
    <property type="entry name" value="HAD-SF_hydro_IA"/>
</dbReference>
<dbReference type="InterPro" id="IPR023198">
    <property type="entry name" value="PGP-like_dom2"/>
</dbReference>
<protein>
    <submittedName>
        <fullName evidence="3">Pseudouridine-5'-phosphatase-like</fullName>
    </submittedName>
    <submittedName>
        <fullName evidence="1">SFRICE_025401</fullName>
    </submittedName>
</protein>
<reference evidence="1" key="1">
    <citation type="submission" date="2016-07" db="EMBL/GenBank/DDBJ databases">
        <authorList>
            <person name="Bretaudeau A."/>
        </authorList>
    </citation>
    <scope>NUCLEOTIDE SEQUENCE</scope>
    <source>
        <strain evidence="1">Rice</strain>
        <tissue evidence="1">Whole body</tissue>
    </source>
</reference>
<name>A0A2H1VHL6_SPOFR</name>
<dbReference type="PANTHER" id="PTHR18901:SF38">
    <property type="entry name" value="PSEUDOURIDINE-5'-PHOSPHATASE"/>
    <property type="match status" value="1"/>
</dbReference>
<dbReference type="Proteomes" id="UP000829999">
    <property type="component" value="Chromosome 21"/>
</dbReference>
<dbReference type="PANTHER" id="PTHR18901">
    <property type="entry name" value="2-DEOXYGLUCOSE-6-PHOSPHATE PHOSPHATASE 2"/>
    <property type="match status" value="1"/>
</dbReference>